<accession>M4DSJ0</accession>
<reference evidence="2 3" key="2">
    <citation type="journal article" date="2018" name="Hortic Res">
        <title>Improved Brassica rapa reference genome by single-molecule sequencing and chromosome conformation capture technologies.</title>
        <authorList>
            <person name="Zhang L."/>
            <person name="Cai X."/>
            <person name="Wu J."/>
            <person name="Liu M."/>
            <person name="Grob S."/>
            <person name="Cheng F."/>
            <person name="Liang J."/>
            <person name="Cai C."/>
            <person name="Liu Z."/>
            <person name="Liu B."/>
            <person name="Wang F."/>
            <person name="Li S."/>
            <person name="Liu F."/>
            <person name="Li X."/>
            <person name="Cheng L."/>
            <person name="Yang W."/>
            <person name="Li M.H."/>
            <person name="Grossniklaus U."/>
            <person name="Zheng H."/>
            <person name="Wang X."/>
        </authorList>
    </citation>
    <scope>NUCLEOTIDE SEQUENCE [LARGE SCALE GENOMIC DNA]</scope>
    <source>
        <strain evidence="2 3">cv. Chiifu-401-42</strain>
    </source>
</reference>
<protein>
    <submittedName>
        <fullName evidence="2">Uncharacterized protein</fullName>
    </submittedName>
</protein>
<dbReference type="Proteomes" id="UP000011750">
    <property type="component" value="Chromosome A06"/>
</dbReference>
<feature type="region of interest" description="Disordered" evidence="1">
    <location>
        <begin position="220"/>
        <end position="245"/>
    </location>
</feature>
<sequence>MLVNTKEESIDGQKYCDKRHEMLPGAEVESRRVLGSGGGVHQATPTSHEFGVRNVVTNHFFKVLSNPQRATRNKRSCGEVQLMRSREAARLELTELRVDQKHAERGMRTCQFIPRFTEEVERDSGARKTLISKLKWRSDVPGDNRGAEGRRYDGADRDLSEIGAKTISLVEVREKRDGERERESRDECLSFARRKKRPRREAVGTRGSLRLSRTIQEDCYRADSNKYSDQGEVQGEGDNNTRSIA</sequence>
<reference evidence="2" key="3">
    <citation type="submission" date="2023-03" db="UniProtKB">
        <authorList>
            <consortium name="EnsemblPlants"/>
        </authorList>
    </citation>
    <scope>IDENTIFICATION</scope>
    <source>
        <strain evidence="2">cv. Chiifu-401-42</strain>
    </source>
</reference>
<evidence type="ECO:0000313" key="2">
    <source>
        <dbReference type="EnsemblPlants" id="Bra019483.1-P"/>
    </source>
</evidence>
<dbReference type="HOGENOM" id="CLU_1134917_0_0_1"/>
<dbReference type="EnsemblPlants" id="Bra019483.1">
    <property type="protein sequence ID" value="Bra019483.1-P"/>
    <property type="gene ID" value="Bra019483"/>
</dbReference>
<dbReference type="Gramene" id="Bra019483.1">
    <property type="protein sequence ID" value="Bra019483.1-P"/>
    <property type="gene ID" value="Bra019483"/>
</dbReference>
<dbReference type="AlphaFoldDB" id="M4DSJ0"/>
<proteinExistence type="predicted"/>
<evidence type="ECO:0000313" key="3">
    <source>
        <dbReference type="Proteomes" id="UP000011750"/>
    </source>
</evidence>
<name>M4DSJ0_BRACM</name>
<keyword evidence="3" id="KW-1185">Reference proteome</keyword>
<organism evidence="2 3">
    <name type="scientific">Brassica campestris</name>
    <name type="common">Field mustard</name>
    <dbReference type="NCBI Taxonomy" id="3711"/>
    <lineage>
        <taxon>Eukaryota</taxon>
        <taxon>Viridiplantae</taxon>
        <taxon>Streptophyta</taxon>
        <taxon>Embryophyta</taxon>
        <taxon>Tracheophyta</taxon>
        <taxon>Spermatophyta</taxon>
        <taxon>Magnoliopsida</taxon>
        <taxon>eudicotyledons</taxon>
        <taxon>Gunneridae</taxon>
        <taxon>Pentapetalae</taxon>
        <taxon>rosids</taxon>
        <taxon>malvids</taxon>
        <taxon>Brassicales</taxon>
        <taxon>Brassicaceae</taxon>
        <taxon>Brassiceae</taxon>
        <taxon>Brassica</taxon>
    </lineage>
</organism>
<dbReference type="InParanoid" id="M4DSJ0"/>
<evidence type="ECO:0000256" key="1">
    <source>
        <dbReference type="SAM" id="MobiDB-lite"/>
    </source>
</evidence>
<reference evidence="2 3" key="1">
    <citation type="journal article" date="2011" name="Nat. Genet.">
        <title>The genome of the mesopolyploid crop species Brassica rapa.</title>
        <authorList>
            <consortium name="Brassica rapa Genome Sequencing Project Consortium"/>
            <person name="Wang X."/>
            <person name="Wang H."/>
            <person name="Wang J."/>
            <person name="Sun R."/>
            <person name="Wu J."/>
            <person name="Liu S."/>
            <person name="Bai Y."/>
            <person name="Mun J.H."/>
            <person name="Bancroft I."/>
            <person name="Cheng F."/>
            <person name="Huang S."/>
            <person name="Li X."/>
            <person name="Hua W."/>
            <person name="Wang J."/>
            <person name="Wang X."/>
            <person name="Freeling M."/>
            <person name="Pires J.C."/>
            <person name="Paterson A.H."/>
            <person name="Chalhoub B."/>
            <person name="Wang B."/>
            <person name="Hayward A."/>
            <person name="Sharpe A.G."/>
            <person name="Park B.S."/>
            <person name="Weisshaar B."/>
            <person name="Liu B."/>
            <person name="Li B."/>
            <person name="Liu B."/>
            <person name="Tong C."/>
            <person name="Song C."/>
            <person name="Duran C."/>
            <person name="Peng C."/>
            <person name="Geng C."/>
            <person name="Koh C."/>
            <person name="Lin C."/>
            <person name="Edwards D."/>
            <person name="Mu D."/>
            <person name="Shen D."/>
            <person name="Soumpourou E."/>
            <person name="Li F."/>
            <person name="Fraser F."/>
            <person name="Conant G."/>
            <person name="Lassalle G."/>
            <person name="King G.J."/>
            <person name="Bonnema G."/>
            <person name="Tang H."/>
            <person name="Wang H."/>
            <person name="Belcram H."/>
            <person name="Zhou H."/>
            <person name="Hirakawa H."/>
            <person name="Abe H."/>
            <person name="Guo H."/>
            <person name="Wang H."/>
            <person name="Jin H."/>
            <person name="Parkin I.A."/>
            <person name="Batley J."/>
            <person name="Kim J.S."/>
            <person name="Just J."/>
            <person name="Li J."/>
            <person name="Xu J."/>
            <person name="Deng J."/>
            <person name="Kim J.A."/>
            <person name="Li J."/>
            <person name="Yu J."/>
            <person name="Meng J."/>
            <person name="Wang J."/>
            <person name="Min J."/>
            <person name="Poulain J."/>
            <person name="Wang J."/>
            <person name="Hatakeyama K."/>
            <person name="Wu K."/>
            <person name="Wang L."/>
            <person name="Fang L."/>
            <person name="Trick M."/>
            <person name="Links M.G."/>
            <person name="Zhao M."/>
            <person name="Jin M."/>
            <person name="Ramchiary N."/>
            <person name="Drou N."/>
            <person name="Berkman P.J."/>
            <person name="Cai Q."/>
            <person name="Huang Q."/>
            <person name="Li R."/>
            <person name="Tabata S."/>
            <person name="Cheng S."/>
            <person name="Zhang S."/>
            <person name="Zhang S."/>
            <person name="Huang S."/>
            <person name="Sato S."/>
            <person name="Sun S."/>
            <person name="Kwon S.J."/>
            <person name="Choi S.R."/>
            <person name="Lee T.H."/>
            <person name="Fan W."/>
            <person name="Zhao X."/>
            <person name="Tan X."/>
            <person name="Xu X."/>
            <person name="Wang Y."/>
            <person name="Qiu Y."/>
            <person name="Yin Y."/>
            <person name="Li Y."/>
            <person name="Du Y."/>
            <person name="Liao Y."/>
            <person name="Lim Y."/>
            <person name="Narusaka Y."/>
            <person name="Wang Y."/>
            <person name="Wang Z."/>
            <person name="Li Z."/>
            <person name="Wang Z."/>
            <person name="Xiong Z."/>
            <person name="Zhang Z."/>
        </authorList>
    </citation>
    <scope>NUCLEOTIDE SEQUENCE [LARGE SCALE GENOMIC DNA]</scope>
    <source>
        <strain evidence="2 3">cv. Chiifu-401-42</strain>
    </source>
</reference>